<keyword evidence="7" id="KW-0464">Manganese</keyword>
<name>A0A7D9CZZ6_DEKBR</name>
<feature type="domain" description="Manganese/iron superoxide dismutase C-terminal" evidence="12">
    <location>
        <begin position="125"/>
        <end position="224"/>
    </location>
</feature>
<feature type="binding site" evidence="9">
    <location>
        <position position="191"/>
    </location>
    <ligand>
        <name>Mn(2+)</name>
        <dbReference type="ChEBI" id="CHEBI:29035"/>
    </ligand>
</feature>
<dbReference type="Pfam" id="PF02777">
    <property type="entry name" value="Sod_Fe_C"/>
    <property type="match status" value="1"/>
</dbReference>
<evidence type="ECO:0000259" key="11">
    <source>
        <dbReference type="Pfam" id="PF00081"/>
    </source>
</evidence>
<evidence type="ECO:0000313" key="13">
    <source>
        <dbReference type="EMBL" id="KAF6006018.1"/>
    </source>
</evidence>
<keyword evidence="4 9" id="KW-0479">Metal-binding</keyword>
<organism evidence="14 15">
    <name type="scientific">Dekkera bruxellensis</name>
    <name type="common">Brettanomyces custersii</name>
    <dbReference type="NCBI Taxonomy" id="5007"/>
    <lineage>
        <taxon>Eukaryota</taxon>
        <taxon>Fungi</taxon>
        <taxon>Dikarya</taxon>
        <taxon>Ascomycota</taxon>
        <taxon>Saccharomycotina</taxon>
        <taxon>Pichiomycetes</taxon>
        <taxon>Pichiales</taxon>
        <taxon>Pichiaceae</taxon>
        <taxon>Brettanomyces</taxon>
    </lineage>
</organism>
<dbReference type="PIRSF" id="PIRSF000349">
    <property type="entry name" value="SODismutase"/>
    <property type="match status" value="1"/>
</dbReference>
<evidence type="ECO:0000256" key="2">
    <source>
        <dbReference type="ARBA" id="ARBA00008714"/>
    </source>
</evidence>
<dbReference type="PRINTS" id="PR01703">
    <property type="entry name" value="MNSODISMTASE"/>
</dbReference>
<dbReference type="SMR" id="A0A7D9CZZ6"/>
<dbReference type="PROSITE" id="PS00088">
    <property type="entry name" value="SOD_MN"/>
    <property type="match status" value="1"/>
</dbReference>
<dbReference type="SUPFAM" id="SSF54719">
    <property type="entry name" value="Fe,Mn superoxide dismutase (SOD), C-terminal domain"/>
    <property type="match status" value="1"/>
</dbReference>
<dbReference type="Gene3D" id="3.55.40.20">
    <property type="entry name" value="Iron/manganese superoxide dismutase, C-terminal domain"/>
    <property type="match status" value="1"/>
</dbReference>
<comment type="catalytic activity">
    <reaction evidence="8 10">
        <text>2 superoxide + 2 H(+) = H2O2 + O2</text>
        <dbReference type="Rhea" id="RHEA:20696"/>
        <dbReference type="ChEBI" id="CHEBI:15378"/>
        <dbReference type="ChEBI" id="CHEBI:15379"/>
        <dbReference type="ChEBI" id="CHEBI:16240"/>
        <dbReference type="ChEBI" id="CHEBI:18421"/>
        <dbReference type="EC" id="1.15.1.1"/>
    </reaction>
</comment>
<evidence type="ECO:0000259" key="12">
    <source>
        <dbReference type="Pfam" id="PF02777"/>
    </source>
</evidence>
<evidence type="ECO:0000256" key="9">
    <source>
        <dbReference type="PIRSR" id="PIRSR000349-1"/>
    </source>
</evidence>
<sequence length="228" mass="25363">MSLAKNAARSTLSNVTRFLSTGAAPGKFTQVSLPELKWGFGELEPFISGKINELHYTKHHQTYVNGFNKAVEQQAEALATGNVKQAIALQQNVKFHGGGYLNHCLFWGNLTPQKNGGGELPSSSSALYKKIIDEYGSFDNLKKITNAKLAGVQGSGWAFVVKNTENNTVDVVQRYNQDIVSGNLVPLVAIDAWEHAYYLQYQNKKVDYFKAIWNVINWAEASKRFDEV</sequence>
<evidence type="ECO:0000256" key="6">
    <source>
        <dbReference type="ARBA" id="ARBA00023002"/>
    </source>
</evidence>
<dbReference type="InterPro" id="IPR001189">
    <property type="entry name" value="Mn/Fe_SOD"/>
</dbReference>
<dbReference type="Proteomes" id="UP000478008">
    <property type="component" value="Unassembled WGS sequence"/>
</dbReference>
<dbReference type="InterPro" id="IPR036314">
    <property type="entry name" value="SOD_C_sf"/>
</dbReference>
<dbReference type="PANTHER" id="PTHR11404">
    <property type="entry name" value="SUPEROXIDE DISMUTASE 2"/>
    <property type="match status" value="1"/>
</dbReference>
<feature type="binding site" evidence="9">
    <location>
        <position position="103"/>
    </location>
    <ligand>
        <name>Mn(2+)</name>
        <dbReference type="ChEBI" id="CHEBI:29035"/>
    </ligand>
</feature>
<evidence type="ECO:0000256" key="8">
    <source>
        <dbReference type="ARBA" id="ARBA00049204"/>
    </source>
</evidence>
<evidence type="ECO:0000256" key="5">
    <source>
        <dbReference type="ARBA" id="ARBA00022862"/>
    </source>
</evidence>
<evidence type="ECO:0000256" key="3">
    <source>
        <dbReference type="ARBA" id="ARBA00012682"/>
    </source>
</evidence>
<keyword evidence="5" id="KW-0049">Antioxidant</keyword>
<dbReference type="AlphaFoldDB" id="A0A7D9CZZ6"/>
<evidence type="ECO:0000256" key="7">
    <source>
        <dbReference type="ARBA" id="ARBA00023211"/>
    </source>
</evidence>
<dbReference type="InterPro" id="IPR050265">
    <property type="entry name" value="Fe/Mn_Superoxide_Dismutase"/>
</dbReference>
<keyword evidence="6 10" id="KW-0560">Oxidoreductase</keyword>
<comment type="function">
    <text evidence="10">Destroys radicals which are normally produced within the cells and which are toxic to biological systems.</text>
</comment>
<dbReference type="EMBL" id="JABCYN010000056">
    <property type="protein sequence ID" value="KAF6006018.1"/>
    <property type="molecule type" value="Genomic_DNA"/>
</dbReference>
<comment type="similarity">
    <text evidence="2 10">Belongs to the iron/manganese superoxide dismutase family.</text>
</comment>
<dbReference type="GO" id="GO:0004784">
    <property type="term" value="F:superoxide dismutase activity"/>
    <property type="evidence" value="ECO:0007669"/>
    <property type="project" value="UniProtKB-EC"/>
</dbReference>
<evidence type="ECO:0000313" key="14">
    <source>
        <dbReference type="EMBL" id="VUG19975.1"/>
    </source>
</evidence>
<dbReference type="InterPro" id="IPR036324">
    <property type="entry name" value="Mn/Fe_SOD_N_sf"/>
</dbReference>
<dbReference type="GO" id="GO:0005739">
    <property type="term" value="C:mitochondrion"/>
    <property type="evidence" value="ECO:0007669"/>
    <property type="project" value="UniProtKB-ARBA"/>
</dbReference>
<dbReference type="EC" id="1.15.1.1" evidence="3 10"/>
<proteinExistence type="inferred from homology"/>
<feature type="binding site" evidence="9">
    <location>
        <position position="55"/>
    </location>
    <ligand>
        <name>Mn(2+)</name>
        <dbReference type="ChEBI" id="CHEBI:29035"/>
    </ligand>
</feature>
<evidence type="ECO:0000256" key="4">
    <source>
        <dbReference type="ARBA" id="ARBA00022723"/>
    </source>
</evidence>
<dbReference type="GO" id="GO:0030145">
    <property type="term" value="F:manganese ion binding"/>
    <property type="evidence" value="ECO:0007669"/>
    <property type="project" value="TreeGrafter"/>
</dbReference>
<evidence type="ECO:0000256" key="10">
    <source>
        <dbReference type="RuleBase" id="RU000414"/>
    </source>
</evidence>
<accession>A0A7D9CZZ6</accession>
<gene>
    <name evidence="14" type="primary">SOD2</name>
    <name evidence="14" type="ORF">DEBR0S6_04764G</name>
    <name evidence="13" type="ORF">HII12_005241</name>
</gene>
<dbReference type="InterPro" id="IPR019833">
    <property type="entry name" value="Mn/Fe_SOD_BS"/>
</dbReference>
<dbReference type="EMBL" id="CABFWN010000006">
    <property type="protein sequence ID" value="VUG19975.1"/>
    <property type="molecule type" value="Genomic_DNA"/>
</dbReference>
<dbReference type="InterPro" id="IPR019831">
    <property type="entry name" value="Mn/Fe_SOD_N"/>
</dbReference>
<comment type="cofactor">
    <cofactor evidence="1">
        <name>Mn(2+)</name>
        <dbReference type="ChEBI" id="CHEBI:29035"/>
    </cofactor>
</comment>
<reference evidence="14 15" key="1">
    <citation type="submission" date="2019-07" db="EMBL/GenBank/DDBJ databases">
        <authorList>
            <person name="Friedrich A."/>
            <person name="Schacherer J."/>
        </authorList>
    </citation>
    <scope>NUCLEOTIDE SEQUENCE [LARGE SCALE GENOMIC DNA]</scope>
</reference>
<dbReference type="Pfam" id="PF00081">
    <property type="entry name" value="Sod_Fe_N"/>
    <property type="match status" value="1"/>
</dbReference>
<keyword evidence="15" id="KW-1185">Reference proteome</keyword>
<evidence type="ECO:0000313" key="16">
    <source>
        <dbReference type="Proteomes" id="UP000568158"/>
    </source>
</evidence>
<protein>
    <recommendedName>
        <fullName evidence="3 10">Superoxide dismutase</fullName>
        <ecNumber evidence="3 10">1.15.1.1</ecNumber>
    </recommendedName>
</protein>
<dbReference type="InterPro" id="IPR019832">
    <property type="entry name" value="Mn/Fe_SOD_C"/>
</dbReference>
<evidence type="ECO:0000313" key="15">
    <source>
        <dbReference type="Proteomes" id="UP000478008"/>
    </source>
</evidence>
<dbReference type="PANTHER" id="PTHR11404:SF6">
    <property type="entry name" value="SUPEROXIDE DISMUTASE [MN], MITOCHONDRIAL"/>
    <property type="match status" value="1"/>
</dbReference>
<dbReference type="Proteomes" id="UP000568158">
    <property type="component" value="Unassembled WGS sequence"/>
</dbReference>
<dbReference type="FunFam" id="3.55.40.20:FF:000002">
    <property type="entry name" value="Superoxide dismutase"/>
    <property type="match status" value="1"/>
</dbReference>
<dbReference type="Gene3D" id="1.10.287.990">
    <property type="entry name" value="Fe,Mn superoxide dismutase (SOD) domain"/>
    <property type="match status" value="1"/>
</dbReference>
<evidence type="ECO:0000256" key="1">
    <source>
        <dbReference type="ARBA" id="ARBA00001936"/>
    </source>
</evidence>
<feature type="binding site" evidence="9">
    <location>
        <position position="195"/>
    </location>
    <ligand>
        <name>Mn(2+)</name>
        <dbReference type="ChEBI" id="CHEBI:29035"/>
    </ligand>
</feature>
<dbReference type="FunFam" id="1.10.287.990:FF:000001">
    <property type="entry name" value="Superoxide dismutase"/>
    <property type="match status" value="1"/>
</dbReference>
<dbReference type="SUPFAM" id="SSF46609">
    <property type="entry name" value="Fe,Mn superoxide dismutase (SOD), N-terminal domain"/>
    <property type="match status" value="1"/>
</dbReference>
<reference evidence="13 16" key="2">
    <citation type="journal article" date="2020" name="Appl. Microbiol. Biotechnol.">
        <title>Targeted gene deletion in Brettanomyces bruxellensis with an expression-free CRISPR-Cas9 system.</title>
        <authorList>
            <person name="Varela C."/>
            <person name="Bartel C."/>
            <person name="Onetto C."/>
            <person name="Borneman A."/>
        </authorList>
    </citation>
    <scope>NUCLEOTIDE SEQUENCE [LARGE SCALE GENOMIC DNA]</scope>
    <source>
        <strain evidence="13 16">AWRI1613</strain>
    </source>
</reference>
<feature type="domain" description="Manganese/iron superoxide dismutase N-terminal" evidence="11">
    <location>
        <begin position="32"/>
        <end position="110"/>
    </location>
</feature>